<name>A0ABW1U0G6_9BURK</name>
<dbReference type="Proteomes" id="UP001596270">
    <property type="component" value="Unassembled WGS sequence"/>
</dbReference>
<accession>A0ABW1U0G6</accession>
<gene>
    <name evidence="1" type="ORF">ACFQND_15155</name>
</gene>
<protein>
    <submittedName>
        <fullName evidence="1">Uncharacterized protein</fullName>
    </submittedName>
</protein>
<comment type="caution">
    <text evidence="1">The sequence shown here is derived from an EMBL/GenBank/DDBJ whole genome shotgun (WGS) entry which is preliminary data.</text>
</comment>
<organism evidence="1 2">
    <name type="scientific">Polaromonas aquatica</name>
    <dbReference type="NCBI Taxonomy" id="332657"/>
    <lineage>
        <taxon>Bacteria</taxon>
        <taxon>Pseudomonadati</taxon>
        <taxon>Pseudomonadota</taxon>
        <taxon>Betaproteobacteria</taxon>
        <taxon>Burkholderiales</taxon>
        <taxon>Comamonadaceae</taxon>
        <taxon>Polaromonas</taxon>
    </lineage>
</organism>
<evidence type="ECO:0000313" key="2">
    <source>
        <dbReference type="Proteomes" id="UP001596270"/>
    </source>
</evidence>
<sequence length="129" mass="14927">MGWLFTNKTRDQLIAMLTRECNNEFVKSKVLEHQLVGNVLWSLVCLTAIHEGCLQLKSGESINFIRCDLLESSPEGWGYKALEESVHPYYYDCPLHYLDLAPEQSADWRVNVRQFHAQDAQKSKPLHHP</sequence>
<evidence type="ECO:0000313" key="1">
    <source>
        <dbReference type="EMBL" id="MFC6282562.1"/>
    </source>
</evidence>
<proteinExistence type="predicted"/>
<dbReference type="EMBL" id="JBHSRS010000079">
    <property type="protein sequence ID" value="MFC6282562.1"/>
    <property type="molecule type" value="Genomic_DNA"/>
</dbReference>
<reference evidence="2" key="1">
    <citation type="journal article" date="2019" name="Int. J. Syst. Evol. Microbiol.">
        <title>The Global Catalogue of Microorganisms (GCM) 10K type strain sequencing project: providing services to taxonomists for standard genome sequencing and annotation.</title>
        <authorList>
            <consortium name="The Broad Institute Genomics Platform"/>
            <consortium name="The Broad Institute Genome Sequencing Center for Infectious Disease"/>
            <person name="Wu L."/>
            <person name="Ma J."/>
        </authorList>
    </citation>
    <scope>NUCLEOTIDE SEQUENCE [LARGE SCALE GENOMIC DNA]</scope>
    <source>
        <strain evidence="2">CCUG 39402</strain>
    </source>
</reference>
<keyword evidence="2" id="KW-1185">Reference proteome</keyword>
<dbReference type="RefSeq" id="WP_371439384.1">
    <property type="nucleotide sequence ID" value="NZ_JBHSRS010000079.1"/>
</dbReference>